<keyword evidence="4 12" id="KW-0812">Transmembrane</keyword>
<proteinExistence type="inferred from homology"/>
<dbReference type="NCBIfam" id="TIGR00966">
    <property type="entry name" value="transloc_SecF"/>
    <property type="match status" value="1"/>
</dbReference>
<dbReference type="InterPro" id="IPR048634">
    <property type="entry name" value="SecD_SecF_C"/>
</dbReference>
<dbReference type="SUPFAM" id="SSF82866">
    <property type="entry name" value="Multidrug efflux transporter AcrB transmembrane domain"/>
    <property type="match status" value="1"/>
</dbReference>
<dbReference type="EMBL" id="CAHP01000014">
    <property type="protein sequence ID" value="CCG40812.1"/>
    <property type="molecule type" value="Genomic_DNA"/>
</dbReference>
<keyword evidence="6 12" id="KW-1133">Transmembrane helix</keyword>
<dbReference type="GO" id="GO:0005886">
    <property type="term" value="C:plasma membrane"/>
    <property type="evidence" value="ECO:0007669"/>
    <property type="project" value="UniProtKB-SubCell"/>
</dbReference>
<organism evidence="14 15">
    <name type="scientific">Magnetospirillum molischianum DSM 120</name>
    <dbReference type="NCBI Taxonomy" id="1150626"/>
    <lineage>
        <taxon>Bacteria</taxon>
        <taxon>Pseudomonadati</taxon>
        <taxon>Pseudomonadota</taxon>
        <taxon>Alphaproteobacteria</taxon>
        <taxon>Rhodospirillales</taxon>
        <taxon>Rhodospirillaceae</taxon>
        <taxon>Magnetospirillum</taxon>
    </lineage>
</organism>
<comment type="similarity">
    <text evidence="10">In the C-terminal section; belongs to the SecD/SecF family. SecF subfamily.</text>
</comment>
<dbReference type="Pfam" id="PF02355">
    <property type="entry name" value="SecD_SecF_C"/>
    <property type="match status" value="1"/>
</dbReference>
<evidence type="ECO:0000256" key="3">
    <source>
        <dbReference type="ARBA" id="ARBA00022475"/>
    </source>
</evidence>
<reference evidence="14 15" key="1">
    <citation type="journal article" date="2012" name="J. Bacteriol.">
        <title>Draft Genome Sequence of the Purple Photosynthetic Bacterium Phaeospirillum molischianum DSM120, a Particularly Versatile Bacterium.</title>
        <authorList>
            <person name="Duquesne K."/>
            <person name="Prima V."/>
            <person name="Ji B."/>
            <person name="Rouy Z."/>
            <person name="Medigue C."/>
            <person name="Talla E."/>
            <person name="Sturgis J.N."/>
        </authorList>
    </citation>
    <scope>NUCLEOTIDE SEQUENCE [LARGE SCALE GENOMIC DNA]</scope>
    <source>
        <strain evidence="15">DSM120</strain>
    </source>
</reference>
<dbReference type="GO" id="GO:0043952">
    <property type="term" value="P:protein transport by the Sec complex"/>
    <property type="evidence" value="ECO:0007669"/>
    <property type="project" value="UniProtKB-UniRule"/>
</dbReference>
<evidence type="ECO:0000256" key="6">
    <source>
        <dbReference type="ARBA" id="ARBA00022989"/>
    </source>
</evidence>
<protein>
    <recommendedName>
        <fullName evidence="12">Protein-export membrane protein SecF</fullName>
    </recommendedName>
</protein>
<sequence length="315" mass="34818">MQLIDRFLPHGTNFDFIRYRLIAFGITAVLILGSITVIVVKGFNFGIDFAGGILIEAQAVEGKADLHTMRTSLATLNLGEVSLQEFGTTGRDVMIRIQRQDGGEKAQMDALGKVKDSLGTGYTYRRVEIVGPKVGDELVRDGILAVVLSLAAIAVYVWFRFEWQFGVGALVSTFHDVITTFGLFALTGLEFNLTTVAAILTIAGYSVNDTVVEYDRVRENLRKYKTMPIYDLLNLSVNETLARTILTVTTVFVTVLALLFFGGEVLRGFAIAMLWGLIIGTYSSIYVAMPMLIYFNLRNGKDREKDADPTATQRP</sequence>
<evidence type="ECO:0000256" key="4">
    <source>
        <dbReference type="ARBA" id="ARBA00022692"/>
    </source>
</evidence>
<comment type="caution">
    <text evidence="12">Lacks conserved residue(s) required for the propagation of feature annotation.</text>
</comment>
<feature type="transmembrane region" description="Helical" evidence="12">
    <location>
        <begin position="142"/>
        <end position="159"/>
    </location>
</feature>
<comment type="function">
    <text evidence="9 12">Part of the Sec protein translocase complex. Interacts with the SecYEG preprotein conducting channel. SecDF uses the proton motive force (PMF) to complete protein translocation after the ATP-dependent function of SecA.</text>
</comment>
<feature type="transmembrane region" description="Helical" evidence="12">
    <location>
        <begin position="241"/>
        <end position="263"/>
    </location>
</feature>
<comment type="similarity">
    <text evidence="12">Belongs to the SecD/SecF family. SecF subfamily.</text>
</comment>
<dbReference type="Pfam" id="PF07549">
    <property type="entry name" value="Sec_GG"/>
    <property type="match status" value="1"/>
</dbReference>
<evidence type="ECO:0000256" key="2">
    <source>
        <dbReference type="ARBA" id="ARBA00022448"/>
    </source>
</evidence>
<dbReference type="GO" id="GO:0006605">
    <property type="term" value="P:protein targeting"/>
    <property type="evidence" value="ECO:0007669"/>
    <property type="project" value="UniProtKB-UniRule"/>
</dbReference>
<keyword evidence="3 12" id="KW-1003">Cell membrane</keyword>
<dbReference type="NCBIfam" id="TIGR00916">
    <property type="entry name" value="2A0604s01"/>
    <property type="match status" value="1"/>
</dbReference>
<keyword evidence="15" id="KW-1185">Reference proteome</keyword>
<evidence type="ECO:0000313" key="14">
    <source>
        <dbReference type="EMBL" id="CCG40812.1"/>
    </source>
</evidence>
<dbReference type="AlphaFoldDB" id="H8FR24"/>
<comment type="subunit">
    <text evidence="12">Forms a complex with SecD. Part of the essential Sec protein translocation apparatus which comprises SecA, SecYEG and auxiliary proteins SecDF-YajC and YidC.</text>
</comment>
<dbReference type="STRING" id="1150626.PHAMO_210323"/>
<dbReference type="InterPro" id="IPR022645">
    <property type="entry name" value="SecD/SecF_bac"/>
</dbReference>
<evidence type="ECO:0000259" key="13">
    <source>
        <dbReference type="Pfam" id="PF02355"/>
    </source>
</evidence>
<keyword evidence="5 12" id="KW-0653">Protein transport</keyword>
<dbReference type="PANTHER" id="PTHR30081">
    <property type="entry name" value="PROTEIN-EXPORT MEMBRANE PROTEIN SEC"/>
    <property type="match status" value="1"/>
</dbReference>
<dbReference type="PANTHER" id="PTHR30081:SF8">
    <property type="entry name" value="PROTEIN TRANSLOCASE SUBUNIT SECF"/>
    <property type="match status" value="1"/>
</dbReference>
<keyword evidence="7 12" id="KW-0811">Translocation</keyword>
<name>H8FR24_MAGML</name>
<evidence type="ECO:0000256" key="5">
    <source>
        <dbReference type="ARBA" id="ARBA00022927"/>
    </source>
</evidence>
<dbReference type="GO" id="GO:0065002">
    <property type="term" value="P:intracellular protein transmembrane transport"/>
    <property type="evidence" value="ECO:0007669"/>
    <property type="project" value="UniProtKB-UniRule"/>
</dbReference>
<feature type="transmembrane region" description="Helical" evidence="12">
    <location>
        <begin position="21"/>
        <end position="40"/>
    </location>
</feature>
<accession>H8FR24</accession>
<evidence type="ECO:0000256" key="12">
    <source>
        <dbReference type="HAMAP-Rule" id="MF_01464"/>
    </source>
</evidence>
<dbReference type="RefSeq" id="WP_002727393.1">
    <property type="nucleotide sequence ID" value="NZ_CAHP01000014.1"/>
</dbReference>
<evidence type="ECO:0000256" key="11">
    <source>
        <dbReference type="ARBA" id="ARBA00061053"/>
    </source>
</evidence>
<dbReference type="Proteomes" id="UP000004169">
    <property type="component" value="Unassembled WGS sequence"/>
</dbReference>
<evidence type="ECO:0000256" key="8">
    <source>
        <dbReference type="ARBA" id="ARBA00023136"/>
    </source>
</evidence>
<comment type="caution">
    <text evidence="14">The sequence shown here is derived from an EMBL/GenBank/DDBJ whole genome shotgun (WGS) entry which is preliminary data.</text>
</comment>
<comment type="similarity">
    <text evidence="11">In the N-terminal section; belongs to the SecD/SecF family. SecD subfamily.</text>
</comment>
<dbReference type="InterPro" id="IPR055344">
    <property type="entry name" value="SecD_SecF_C_bact"/>
</dbReference>
<dbReference type="Gene3D" id="1.20.1640.10">
    <property type="entry name" value="Multidrug efflux transporter AcrB transmembrane domain"/>
    <property type="match status" value="1"/>
</dbReference>
<dbReference type="FunFam" id="1.20.1640.10:FF:000024">
    <property type="entry name" value="Multifunctional fusion protein"/>
    <property type="match status" value="1"/>
</dbReference>
<dbReference type="GO" id="GO:0015450">
    <property type="term" value="F:protein-transporting ATPase activity"/>
    <property type="evidence" value="ECO:0007669"/>
    <property type="project" value="InterPro"/>
</dbReference>
<feature type="transmembrane region" description="Helical" evidence="12">
    <location>
        <begin position="191"/>
        <end position="208"/>
    </location>
</feature>
<feature type="domain" description="Protein export membrane protein SecD/SecF C-terminal" evidence="13">
    <location>
        <begin position="118"/>
        <end position="296"/>
    </location>
</feature>
<dbReference type="OrthoDB" id="9774769at2"/>
<dbReference type="eggNOG" id="COG0341">
    <property type="taxonomic scope" value="Bacteria"/>
</dbReference>
<evidence type="ECO:0000256" key="7">
    <source>
        <dbReference type="ARBA" id="ARBA00023010"/>
    </source>
</evidence>
<keyword evidence="2 12" id="KW-0813">Transport</keyword>
<evidence type="ECO:0000256" key="9">
    <source>
        <dbReference type="ARBA" id="ARBA00059018"/>
    </source>
</evidence>
<dbReference type="InterPro" id="IPR022813">
    <property type="entry name" value="SecD/SecF_arch_bac"/>
</dbReference>
<gene>
    <name evidence="12 14" type="primary">secF</name>
    <name evidence="14" type="ORF">PHAMO_210323</name>
</gene>
<keyword evidence="8 12" id="KW-0472">Membrane</keyword>
<dbReference type="InterPro" id="IPR022646">
    <property type="entry name" value="SecD/SecF_CS"/>
</dbReference>
<dbReference type="HAMAP" id="MF_01464_B">
    <property type="entry name" value="SecF_B"/>
    <property type="match status" value="1"/>
</dbReference>
<dbReference type="PRINTS" id="PR01755">
    <property type="entry name" value="SECFTRNLCASE"/>
</dbReference>
<evidence type="ECO:0000256" key="10">
    <source>
        <dbReference type="ARBA" id="ARBA00060856"/>
    </source>
</evidence>
<feature type="transmembrane region" description="Helical" evidence="12">
    <location>
        <begin position="269"/>
        <end position="295"/>
    </location>
</feature>
<evidence type="ECO:0000256" key="1">
    <source>
        <dbReference type="ARBA" id="ARBA00004651"/>
    </source>
</evidence>
<dbReference type="InterPro" id="IPR005665">
    <property type="entry name" value="SecF_bac"/>
</dbReference>
<evidence type="ECO:0000313" key="15">
    <source>
        <dbReference type="Proteomes" id="UP000004169"/>
    </source>
</evidence>
<comment type="subcellular location">
    <subcellularLocation>
        <location evidence="1 12">Cell membrane</location>
        <topology evidence="1 12">Multi-pass membrane protein</topology>
    </subcellularLocation>
</comment>